<gene>
    <name evidence="2" type="ORF">GON05_01650</name>
</gene>
<dbReference type="Proteomes" id="UP000467637">
    <property type="component" value="Unassembled WGS sequence"/>
</dbReference>
<dbReference type="Pfam" id="PF09954">
    <property type="entry name" value="DUF2188"/>
    <property type="match status" value="1"/>
</dbReference>
<evidence type="ECO:0000313" key="2">
    <source>
        <dbReference type="EMBL" id="MVQ33342.1"/>
    </source>
</evidence>
<comment type="caution">
    <text evidence="2">The sequence shown here is derived from an EMBL/GenBank/DDBJ whole genome shotgun (WGS) entry which is preliminary data.</text>
</comment>
<feature type="compositionally biased region" description="Basic and acidic residues" evidence="1">
    <location>
        <begin position="31"/>
        <end position="63"/>
    </location>
</feature>
<protein>
    <submittedName>
        <fullName evidence="2">DUF2188 domain-containing protein</fullName>
    </submittedName>
</protein>
<reference evidence="2 3" key="1">
    <citation type="submission" date="2019-12" db="EMBL/GenBank/DDBJ databases">
        <authorList>
            <person name="Huq M.A."/>
        </authorList>
    </citation>
    <scope>NUCLEOTIDE SEQUENCE [LARGE SCALE GENOMIC DNA]</scope>
    <source>
        <strain evidence="2 3">MAH-34</strain>
    </source>
</reference>
<proteinExistence type="predicted"/>
<dbReference type="InterPro" id="IPR018691">
    <property type="entry name" value="DUF2188"/>
</dbReference>
<evidence type="ECO:0000256" key="1">
    <source>
        <dbReference type="SAM" id="MobiDB-lite"/>
    </source>
</evidence>
<name>A0ABW9TZS6_9BACL</name>
<sequence length="81" mass="8871">MPNNPPKKPGVHTVPNPIGGWDNKQGGKVKSHADTKAEAQKLGRDQAVKDQTEHRIHNKDGKIGKSNSYGNDPNPPKDKNR</sequence>
<feature type="region of interest" description="Disordered" evidence="1">
    <location>
        <begin position="1"/>
        <end position="81"/>
    </location>
</feature>
<dbReference type="EMBL" id="WSEM01000003">
    <property type="protein sequence ID" value="MVQ33342.1"/>
    <property type="molecule type" value="Genomic_DNA"/>
</dbReference>
<evidence type="ECO:0000313" key="3">
    <source>
        <dbReference type="Proteomes" id="UP000467637"/>
    </source>
</evidence>
<keyword evidence="3" id="KW-1185">Reference proteome</keyword>
<accession>A0ABW9TZS6</accession>
<organism evidence="2 3">
    <name type="scientific">Paenibacillus anseongense</name>
    <dbReference type="NCBI Taxonomy" id="2682845"/>
    <lineage>
        <taxon>Bacteria</taxon>
        <taxon>Bacillati</taxon>
        <taxon>Bacillota</taxon>
        <taxon>Bacilli</taxon>
        <taxon>Bacillales</taxon>
        <taxon>Paenibacillaceae</taxon>
        <taxon>Paenibacillus</taxon>
    </lineage>
</organism>